<evidence type="ECO:0000313" key="4">
    <source>
        <dbReference type="EMBL" id="ELT94568.1"/>
    </source>
</evidence>
<name>R7TL44_CAPTE</name>
<dbReference type="EMBL" id="KB300321">
    <property type="protein sequence ID" value="ELU06881.1"/>
    <property type="molecule type" value="Genomic_DNA"/>
</dbReference>
<feature type="non-terminal residue" evidence="4">
    <location>
        <position position="1"/>
    </location>
</feature>
<evidence type="ECO:0000259" key="3">
    <source>
        <dbReference type="PROSITE" id="PS50001"/>
    </source>
</evidence>
<dbReference type="OMA" id="MPCENGT"/>
<dbReference type="SMART" id="SM00252">
    <property type="entry name" value="SH2"/>
    <property type="match status" value="1"/>
</dbReference>
<gene>
    <name evidence="5" type="ORF">CAPTEDRAFT_109190</name>
    <name evidence="4" type="ORF">CAPTEDRAFT_90459</name>
</gene>
<dbReference type="InterPro" id="IPR036860">
    <property type="entry name" value="SH2_dom_sf"/>
</dbReference>
<keyword evidence="7" id="KW-1185">Reference proteome</keyword>
<dbReference type="GO" id="GO:0007167">
    <property type="term" value="P:enzyme-linked receptor protein signaling pathway"/>
    <property type="evidence" value="ECO:0007669"/>
    <property type="project" value="TreeGrafter"/>
</dbReference>
<dbReference type="GO" id="GO:0016477">
    <property type="term" value="P:cell migration"/>
    <property type="evidence" value="ECO:0007669"/>
    <property type="project" value="TreeGrafter"/>
</dbReference>
<dbReference type="GO" id="GO:0035591">
    <property type="term" value="F:signaling adaptor activity"/>
    <property type="evidence" value="ECO:0007669"/>
    <property type="project" value="TreeGrafter"/>
</dbReference>
<dbReference type="GO" id="GO:0030971">
    <property type="term" value="F:receptor tyrosine kinase binding"/>
    <property type="evidence" value="ECO:0007669"/>
    <property type="project" value="TreeGrafter"/>
</dbReference>
<dbReference type="EMBL" id="AMQN01043318">
    <property type="status" value="NOT_ANNOTATED_CDS"/>
    <property type="molecule type" value="Genomic_DNA"/>
</dbReference>
<dbReference type="InterPro" id="IPR000980">
    <property type="entry name" value="SH2"/>
</dbReference>
<dbReference type="EnsemblMetazoa" id="CapteT109190">
    <property type="protein sequence ID" value="CapteP109190"/>
    <property type="gene ID" value="CapteG109190"/>
</dbReference>
<evidence type="ECO:0000256" key="1">
    <source>
        <dbReference type="ARBA" id="ARBA00022999"/>
    </source>
</evidence>
<dbReference type="STRING" id="283909.R7TL44"/>
<evidence type="ECO:0000313" key="5">
    <source>
        <dbReference type="EMBL" id="ELU06881.1"/>
    </source>
</evidence>
<dbReference type="EMBL" id="KB309379">
    <property type="protein sequence ID" value="ELT94568.1"/>
    <property type="molecule type" value="Genomic_DNA"/>
</dbReference>
<reference evidence="7" key="1">
    <citation type="submission" date="2012-12" db="EMBL/GenBank/DDBJ databases">
        <authorList>
            <person name="Hellsten U."/>
            <person name="Grimwood J."/>
            <person name="Chapman J.A."/>
            <person name="Shapiro H."/>
            <person name="Aerts A."/>
            <person name="Otillar R.P."/>
            <person name="Terry A.Y."/>
            <person name="Boore J.L."/>
            <person name="Simakov O."/>
            <person name="Marletaz F."/>
            <person name="Cho S.-J."/>
            <person name="Edsinger-Gonzales E."/>
            <person name="Havlak P."/>
            <person name="Kuo D.-H."/>
            <person name="Larsson T."/>
            <person name="Lv J."/>
            <person name="Arendt D."/>
            <person name="Savage R."/>
            <person name="Osoegawa K."/>
            <person name="de Jong P."/>
            <person name="Lindberg D.R."/>
            <person name="Seaver E.C."/>
            <person name="Weisblat D.A."/>
            <person name="Putnam N.H."/>
            <person name="Grigoriev I.V."/>
            <person name="Rokhsar D.S."/>
        </authorList>
    </citation>
    <scope>NUCLEOTIDE SEQUENCE</scope>
    <source>
        <strain evidence="7">I ESC-2004</strain>
    </source>
</reference>
<dbReference type="PANTHER" id="PTHR19969:SF5">
    <property type="entry name" value="CRK-LIKE PROTEIN"/>
    <property type="match status" value="1"/>
</dbReference>
<evidence type="ECO:0000256" key="2">
    <source>
        <dbReference type="PROSITE-ProRule" id="PRU00191"/>
    </source>
</evidence>
<dbReference type="Proteomes" id="UP000014760">
    <property type="component" value="Unassembled WGS sequence"/>
</dbReference>
<dbReference type="PANTHER" id="PTHR19969">
    <property type="entry name" value="SH2-SH3 ADAPTOR PROTEIN-RELATED"/>
    <property type="match status" value="1"/>
</dbReference>
<dbReference type="Gene3D" id="3.30.505.10">
    <property type="entry name" value="SH2 domain"/>
    <property type="match status" value="1"/>
</dbReference>
<reference evidence="4 7" key="2">
    <citation type="journal article" date="2013" name="Nature">
        <title>Insights into bilaterian evolution from three spiralian genomes.</title>
        <authorList>
            <person name="Simakov O."/>
            <person name="Marletaz F."/>
            <person name="Cho S.J."/>
            <person name="Edsinger-Gonzales E."/>
            <person name="Havlak P."/>
            <person name="Hellsten U."/>
            <person name="Kuo D.H."/>
            <person name="Larsson T."/>
            <person name="Lv J."/>
            <person name="Arendt D."/>
            <person name="Savage R."/>
            <person name="Osoegawa K."/>
            <person name="de Jong P."/>
            <person name="Grimwood J."/>
            <person name="Chapman J.A."/>
            <person name="Shapiro H."/>
            <person name="Aerts A."/>
            <person name="Otillar R.P."/>
            <person name="Terry A.Y."/>
            <person name="Boore J.L."/>
            <person name="Grigoriev I.V."/>
            <person name="Lindberg D.R."/>
            <person name="Seaver E.C."/>
            <person name="Weisblat D.A."/>
            <person name="Putnam N.H."/>
            <person name="Rokhsar D.S."/>
        </authorList>
    </citation>
    <scope>NUCLEOTIDE SEQUENCE</scope>
    <source>
        <strain evidence="4 7">I ESC-2004</strain>
    </source>
</reference>
<dbReference type="HOGENOM" id="CLU_2729498_0_0_1"/>
<organism evidence="4">
    <name type="scientific">Capitella teleta</name>
    <name type="common">Polychaete worm</name>
    <dbReference type="NCBI Taxonomy" id="283909"/>
    <lineage>
        <taxon>Eukaryota</taxon>
        <taxon>Metazoa</taxon>
        <taxon>Spiralia</taxon>
        <taxon>Lophotrochozoa</taxon>
        <taxon>Annelida</taxon>
        <taxon>Polychaeta</taxon>
        <taxon>Sedentaria</taxon>
        <taxon>Scolecida</taxon>
        <taxon>Capitellidae</taxon>
        <taxon>Capitella</taxon>
    </lineage>
</organism>
<dbReference type="SUPFAM" id="SSF55550">
    <property type="entry name" value="SH2 domain"/>
    <property type="match status" value="1"/>
</dbReference>
<proteinExistence type="predicted"/>
<dbReference type="InterPro" id="IPR051184">
    <property type="entry name" value="Tyrosine-phos_adapter"/>
</dbReference>
<dbReference type="AlphaFoldDB" id="R7TL44"/>
<dbReference type="PROSITE" id="PS50001">
    <property type="entry name" value="SH2"/>
    <property type="match status" value="1"/>
</dbReference>
<evidence type="ECO:0000313" key="6">
    <source>
        <dbReference type="EnsemblMetazoa" id="CapteP109190"/>
    </source>
</evidence>
<dbReference type="GO" id="GO:0005737">
    <property type="term" value="C:cytoplasm"/>
    <property type="evidence" value="ECO:0007669"/>
    <property type="project" value="TreeGrafter"/>
</dbReference>
<dbReference type="EMBL" id="AMQN01029116">
    <property type="status" value="NOT_ANNOTATED_CDS"/>
    <property type="molecule type" value="Genomic_DNA"/>
</dbReference>
<dbReference type="EnsemblMetazoa" id="CapteT90459">
    <property type="protein sequence ID" value="CapteP90459"/>
    <property type="gene ID" value="CapteG90459"/>
</dbReference>
<feature type="domain" description="SH2" evidence="3">
    <location>
        <begin position="1"/>
        <end position="72"/>
    </location>
</feature>
<protein>
    <recommendedName>
        <fullName evidence="3">SH2 domain-containing protein</fullName>
    </recommendedName>
</protein>
<keyword evidence="1 2" id="KW-0727">SH2 domain</keyword>
<evidence type="ECO:0000313" key="7">
    <source>
        <dbReference type="Proteomes" id="UP000014760"/>
    </source>
</evidence>
<accession>R7TL44</accession>
<dbReference type="PRINTS" id="PR00401">
    <property type="entry name" value="SH2DOMAIN"/>
</dbReference>
<sequence>LDREDAESLLIPVQEGLFLVRESTSFPGDYTLCVCCNWRVEHYHIMYKENKLTIDDEEFFENLTQLIEGMRN</sequence>
<dbReference type="OrthoDB" id="10255964at2759"/>
<reference evidence="6" key="3">
    <citation type="submission" date="2015-06" db="UniProtKB">
        <authorList>
            <consortium name="EnsemblMetazoa"/>
        </authorList>
    </citation>
    <scope>IDENTIFICATION</scope>
</reference>
<dbReference type="Pfam" id="PF00017">
    <property type="entry name" value="SH2"/>
    <property type="match status" value="1"/>
</dbReference>